<evidence type="ECO:0000313" key="1">
    <source>
        <dbReference type="EMBL" id="NMI02077.1"/>
    </source>
</evidence>
<gene>
    <name evidence="1" type="ORF">HF526_33000</name>
</gene>
<organism evidence="1 2">
    <name type="scientific">Pseudonocardia acidicola</name>
    <dbReference type="NCBI Taxonomy" id="2724939"/>
    <lineage>
        <taxon>Bacteria</taxon>
        <taxon>Bacillati</taxon>
        <taxon>Actinomycetota</taxon>
        <taxon>Actinomycetes</taxon>
        <taxon>Pseudonocardiales</taxon>
        <taxon>Pseudonocardiaceae</taxon>
        <taxon>Pseudonocardia</taxon>
    </lineage>
</organism>
<dbReference type="Proteomes" id="UP000820669">
    <property type="component" value="Unassembled WGS sequence"/>
</dbReference>
<name>A0ABX1SNS3_9PSEU</name>
<sequence length="143" mass="15225">MDFSAQLDALQNNVAEAKAAVETAATESRDQLRQRIDQAQVDVNLGVKDAEQHADAADAGARSKWNQMKADAAAKMDDIKAKIHERNAQLDASVAADDAAWAEEGASAAIDYAGWAVDNARLAVLDAIDARAYADERAKATGR</sequence>
<protein>
    <recommendedName>
        <fullName evidence="3">Colicin import membrane protein</fullName>
    </recommendedName>
</protein>
<dbReference type="EMBL" id="JAAXLA010000119">
    <property type="protein sequence ID" value="NMI02077.1"/>
    <property type="molecule type" value="Genomic_DNA"/>
</dbReference>
<comment type="caution">
    <text evidence="1">The sequence shown here is derived from an EMBL/GenBank/DDBJ whole genome shotgun (WGS) entry which is preliminary data.</text>
</comment>
<dbReference type="RefSeq" id="WP_169385582.1">
    <property type="nucleotide sequence ID" value="NZ_JAAXLA010000119.1"/>
</dbReference>
<evidence type="ECO:0000313" key="2">
    <source>
        <dbReference type="Proteomes" id="UP000820669"/>
    </source>
</evidence>
<reference evidence="1 2" key="1">
    <citation type="submission" date="2020-04" db="EMBL/GenBank/DDBJ databases">
        <authorList>
            <person name="Klaysubun C."/>
            <person name="Duangmal K."/>
            <person name="Lipun K."/>
        </authorList>
    </citation>
    <scope>NUCLEOTIDE SEQUENCE [LARGE SCALE GENOMIC DNA]</scope>
    <source>
        <strain evidence="1 2">K10HN5</strain>
    </source>
</reference>
<accession>A0ABX1SNS3</accession>
<evidence type="ECO:0008006" key="3">
    <source>
        <dbReference type="Google" id="ProtNLM"/>
    </source>
</evidence>
<keyword evidence="2" id="KW-1185">Reference proteome</keyword>
<proteinExistence type="predicted"/>